<keyword evidence="1" id="KW-1133">Transmembrane helix</keyword>
<keyword evidence="3" id="KW-1185">Reference proteome</keyword>
<feature type="transmembrane region" description="Helical" evidence="1">
    <location>
        <begin position="12"/>
        <end position="29"/>
    </location>
</feature>
<evidence type="ECO:0000256" key="1">
    <source>
        <dbReference type="SAM" id="Phobius"/>
    </source>
</evidence>
<keyword evidence="1" id="KW-0812">Transmembrane</keyword>
<organism evidence="2 3">
    <name type="scientific">Geothrix rubra</name>
    <dbReference type="NCBI Taxonomy" id="2927977"/>
    <lineage>
        <taxon>Bacteria</taxon>
        <taxon>Pseudomonadati</taxon>
        <taxon>Acidobacteriota</taxon>
        <taxon>Holophagae</taxon>
        <taxon>Holophagales</taxon>
        <taxon>Holophagaceae</taxon>
        <taxon>Geothrix</taxon>
    </lineage>
</organism>
<sequence>MGVWSDWIRERTGTVLLVLPGVAAGMWWWNGRPLSQPPGVLAPADPVQAPPDRTDPWRFRDHTLTPLARFEIRARVLGAERYRFDRAAQLSPVDLALGWGLMSDTRVLDALTIRQGERWYFWHADQMPVSPAEISSHSANMHMIPATEWVGRRLTRARPGQIVHLQGQLVRADGPDNWHWVSSLSRTDTGDGSCEVVWVERAELSDH</sequence>
<evidence type="ECO:0000313" key="3">
    <source>
        <dbReference type="Proteomes" id="UP001165089"/>
    </source>
</evidence>
<dbReference type="Proteomes" id="UP001165089">
    <property type="component" value="Unassembled WGS sequence"/>
</dbReference>
<comment type="caution">
    <text evidence="2">The sequence shown here is derived from an EMBL/GenBank/DDBJ whole genome shotgun (WGS) entry which is preliminary data.</text>
</comment>
<proteinExistence type="predicted"/>
<name>A0ABQ5Q2C3_9BACT</name>
<accession>A0ABQ5Q2C3</accession>
<evidence type="ECO:0000313" key="2">
    <source>
        <dbReference type="EMBL" id="GLH68902.1"/>
    </source>
</evidence>
<dbReference type="EMBL" id="BSDD01000001">
    <property type="protein sequence ID" value="GLH68902.1"/>
    <property type="molecule type" value="Genomic_DNA"/>
</dbReference>
<dbReference type="RefSeq" id="WP_285722549.1">
    <property type="nucleotide sequence ID" value="NZ_BSDD01000001.1"/>
</dbReference>
<reference evidence="2 3" key="1">
    <citation type="journal article" date="2023" name="Antonie Van Leeuwenhoek">
        <title>Mesoterricola silvestris gen. nov., sp. nov., Mesoterricola sediminis sp. nov., Geothrix oryzae sp. nov., Geothrix edaphica sp. nov., Geothrix rubra sp. nov., and Geothrix limicola sp. nov., six novel members of Acidobacteriota isolated from soils.</title>
        <authorList>
            <person name="Itoh H."/>
            <person name="Sugisawa Y."/>
            <person name="Mise K."/>
            <person name="Xu Z."/>
            <person name="Kuniyasu M."/>
            <person name="Ushijima N."/>
            <person name="Kawano K."/>
            <person name="Kobayashi E."/>
            <person name="Shiratori Y."/>
            <person name="Masuda Y."/>
            <person name="Senoo K."/>
        </authorList>
    </citation>
    <scope>NUCLEOTIDE SEQUENCE [LARGE SCALE GENOMIC DNA]</scope>
    <source>
        <strain evidence="2 3">Red803</strain>
    </source>
</reference>
<gene>
    <name evidence="2" type="ORF">GETHPA_04350</name>
</gene>
<protein>
    <submittedName>
        <fullName evidence="2">Uncharacterized protein</fullName>
    </submittedName>
</protein>
<keyword evidence="1" id="KW-0472">Membrane</keyword>